<dbReference type="InterPro" id="IPR010260">
    <property type="entry name" value="AlpA"/>
</dbReference>
<protein>
    <submittedName>
        <fullName evidence="1">Transcriptional regulator</fullName>
    </submittedName>
</protein>
<dbReference type="PANTHER" id="PTHR36154:SF1">
    <property type="entry name" value="DNA-BINDING TRANSCRIPTIONAL ACTIVATOR ALPA"/>
    <property type="match status" value="1"/>
</dbReference>
<dbReference type="InterPro" id="IPR009061">
    <property type="entry name" value="DNA-bd_dom_put_sf"/>
</dbReference>
<dbReference type="InterPro" id="IPR052931">
    <property type="entry name" value="Prophage_regulatory_activator"/>
</dbReference>
<name>A0A2W5K914_ANCNO</name>
<gene>
    <name evidence="1" type="ORF">DI565_14085</name>
</gene>
<evidence type="ECO:0000313" key="1">
    <source>
        <dbReference type="EMBL" id="PZQ13666.1"/>
    </source>
</evidence>
<organism evidence="1 2">
    <name type="scientific">Ancylobacter novellus</name>
    <name type="common">Thiobacillus novellus</name>
    <dbReference type="NCBI Taxonomy" id="921"/>
    <lineage>
        <taxon>Bacteria</taxon>
        <taxon>Pseudomonadati</taxon>
        <taxon>Pseudomonadota</taxon>
        <taxon>Alphaproteobacteria</taxon>
        <taxon>Hyphomicrobiales</taxon>
        <taxon>Xanthobacteraceae</taxon>
        <taxon>Ancylobacter</taxon>
    </lineage>
</organism>
<dbReference type="SUPFAM" id="SSF46955">
    <property type="entry name" value="Putative DNA-binding domain"/>
    <property type="match status" value="1"/>
</dbReference>
<comment type="caution">
    <text evidence="1">The sequence shown here is derived from an EMBL/GenBank/DDBJ whole genome shotgun (WGS) entry which is preliminary data.</text>
</comment>
<dbReference type="PANTHER" id="PTHR36154">
    <property type="entry name" value="DNA-BINDING TRANSCRIPTIONAL ACTIVATOR ALPA"/>
    <property type="match status" value="1"/>
</dbReference>
<accession>A0A2W5K914</accession>
<dbReference type="EMBL" id="QFPN01000007">
    <property type="protein sequence ID" value="PZQ13666.1"/>
    <property type="molecule type" value="Genomic_DNA"/>
</dbReference>
<sequence>MNAIDLENDRLLRISEVSHRTGLAASTIYKKMEDAGFPKPIKLGTRTVRWWQSQVAEWVKEASQAAD</sequence>
<evidence type="ECO:0000313" key="2">
    <source>
        <dbReference type="Proteomes" id="UP000249577"/>
    </source>
</evidence>
<dbReference type="Proteomes" id="UP000249577">
    <property type="component" value="Unassembled WGS sequence"/>
</dbReference>
<dbReference type="AlphaFoldDB" id="A0A2W5K914"/>
<proteinExistence type="predicted"/>
<dbReference type="Pfam" id="PF05930">
    <property type="entry name" value="Phage_AlpA"/>
    <property type="match status" value="1"/>
</dbReference>
<reference evidence="1 2" key="1">
    <citation type="submission" date="2017-08" db="EMBL/GenBank/DDBJ databases">
        <title>Infants hospitalized years apart are colonized by the same room-sourced microbial strains.</title>
        <authorList>
            <person name="Brooks B."/>
            <person name="Olm M.R."/>
            <person name="Firek B.A."/>
            <person name="Baker R."/>
            <person name="Thomas B.C."/>
            <person name="Morowitz M.J."/>
            <person name="Banfield J.F."/>
        </authorList>
    </citation>
    <scope>NUCLEOTIDE SEQUENCE [LARGE SCALE GENOMIC DNA]</scope>
    <source>
        <strain evidence="1">S2_005_003_R2_43</strain>
    </source>
</reference>
<dbReference type="Gene3D" id="1.10.238.160">
    <property type="match status" value="1"/>
</dbReference>